<dbReference type="InterPro" id="IPR027417">
    <property type="entry name" value="P-loop_NTPase"/>
</dbReference>
<dbReference type="SUPFAM" id="SSF90123">
    <property type="entry name" value="ABC transporter transmembrane region"/>
    <property type="match status" value="1"/>
</dbReference>
<dbReference type="InterPro" id="IPR039421">
    <property type="entry name" value="Type_1_exporter"/>
</dbReference>
<dbReference type="InterPro" id="IPR036640">
    <property type="entry name" value="ABC1_TM_sf"/>
</dbReference>
<dbReference type="CDD" id="cd18544">
    <property type="entry name" value="ABC_6TM_TmrA_like"/>
    <property type="match status" value="1"/>
</dbReference>
<dbReference type="RefSeq" id="WP_089285180.1">
    <property type="nucleotide sequence ID" value="NZ_FZOJ01000041.1"/>
</dbReference>
<dbReference type="InterPro" id="IPR017871">
    <property type="entry name" value="ABC_transporter-like_CS"/>
</dbReference>
<evidence type="ECO:0000256" key="2">
    <source>
        <dbReference type="ARBA" id="ARBA00022692"/>
    </source>
</evidence>
<dbReference type="AlphaFoldDB" id="A0A239K037"/>
<keyword evidence="6 7" id="KW-0472">Membrane</keyword>
<evidence type="ECO:0000313" key="10">
    <source>
        <dbReference type="EMBL" id="SNT11023.1"/>
    </source>
</evidence>
<feature type="transmembrane region" description="Helical" evidence="7">
    <location>
        <begin position="24"/>
        <end position="42"/>
    </location>
</feature>
<keyword evidence="4 10" id="KW-0067">ATP-binding</keyword>
<sequence>MNKENQNHHFLKSAMKTVFKHRPMFFLLLFGTVGIGAIANVWPSLILRQIVDGPLTTGEGAIWKMAFTYLAAVLVIGILDFIREISATVIGQGVLLDIRKQMLEHLQKLPMKYYLRVPVGETLSKFTADLDAVNTLFSAGLVSAMADILKILGIFVALFALSKPTGWIALGALPIIFFLSNFFRKNIFVKQKEVRKKVSDINTTIQEVYSGLKIVKTFGKEDLFSKRFEEKLEAHRLAMNGNSIYDAWFPCIMQIVRASVIALALVVGASNNGTTFALGLSIGTLAAIADLFVRMFEPVEAIASEIQTIQQAFAGIDRVKGFFSEIVEDKHSDETENVIHMDPTVKSDIILNHVVFEYTDGKKVINKATFTIKEGSKVAIAGRTGSGKTTILSLIAGLYPATSGTITIGGANPFLLPASERRKYMGIVPQNVQLFNGSILDNITLKDTDITREDAWIALETVRLGETVRELEKGIDTVIGEGEVQLSFGQMQLLSLARAIVINPPILLLDELTSGLDALTEKVLLNAIRQVSSNRTIITISHRISGIIDADTVHIMDAGKVVESGTPEELSKMDGWFAIYKRLEERGWKVG</sequence>
<dbReference type="SUPFAM" id="SSF52540">
    <property type="entry name" value="P-loop containing nucleoside triphosphate hydrolases"/>
    <property type="match status" value="1"/>
</dbReference>
<gene>
    <name evidence="10" type="ORF">SAMN05446037_10417</name>
</gene>
<evidence type="ECO:0000256" key="4">
    <source>
        <dbReference type="ARBA" id="ARBA00022840"/>
    </source>
</evidence>
<keyword evidence="2 7" id="KW-0812">Transmembrane</keyword>
<comment type="subcellular location">
    <subcellularLocation>
        <location evidence="1">Cell membrane</location>
        <topology evidence="1">Multi-pass membrane protein</topology>
    </subcellularLocation>
</comment>
<protein>
    <submittedName>
        <fullName evidence="10">ATP-binding cassette, subfamily B</fullName>
    </submittedName>
</protein>
<feature type="domain" description="ABC transmembrane type-1" evidence="9">
    <location>
        <begin position="27"/>
        <end position="311"/>
    </location>
</feature>
<dbReference type="InterPro" id="IPR003593">
    <property type="entry name" value="AAA+_ATPase"/>
</dbReference>
<dbReference type="Pfam" id="PF00005">
    <property type="entry name" value="ABC_tran"/>
    <property type="match status" value="1"/>
</dbReference>
<dbReference type="PROSITE" id="PS50893">
    <property type="entry name" value="ABC_TRANSPORTER_2"/>
    <property type="match status" value="1"/>
</dbReference>
<evidence type="ECO:0000256" key="3">
    <source>
        <dbReference type="ARBA" id="ARBA00022741"/>
    </source>
</evidence>
<dbReference type="PANTHER" id="PTHR43394">
    <property type="entry name" value="ATP-DEPENDENT PERMEASE MDL1, MITOCHONDRIAL"/>
    <property type="match status" value="1"/>
</dbReference>
<dbReference type="InterPro" id="IPR003439">
    <property type="entry name" value="ABC_transporter-like_ATP-bd"/>
</dbReference>
<evidence type="ECO:0000256" key="6">
    <source>
        <dbReference type="ARBA" id="ARBA00023136"/>
    </source>
</evidence>
<feature type="transmembrane region" description="Helical" evidence="7">
    <location>
        <begin position="166"/>
        <end position="183"/>
    </location>
</feature>
<evidence type="ECO:0000259" key="8">
    <source>
        <dbReference type="PROSITE" id="PS50893"/>
    </source>
</evidence>
<accession>A0A239K037</accession>
<proteinExistence type="predicted"/>
<dbReference type="PROSITE" id="PS50929">
    <property type="entry name" value="ABC_TM1F"/>
    <property type="match status" value="1"/>
</dbReference>
<keyword evidence="11" id="KW-1185">Reference proteome</keyword>
<feature type="transmembrane region" description="Helical" evidence="7">
    <location>
        <begin position="62"/>
        <end position="82"/>
    </location>
</feature>
<evidence type="ECO:0000313" key="11">
    <source>
        <dbReference type="Proteomes" id="UP000198304"/>
    </source>
</evidence>
<feature type="domain" description="ABC transporter" evidence="8">
    <location>
        <begin position="349"/>
        <end position="583"/>
    </location>
</feature>
<evidence type="ECO:0000256" key="7">
    <source>
        <dbReference type="SAM" id="Phobius"/>
    </source>
</evidence>
<dbReference type="Gene3D" id="1.20.1560.10">
    <property type="entry name" value="ABC transporter type 1, transmembrane domain"/>
    <property type="match status" value="1"/>
</dbReference>
<reference evidence="10 11" key="1">
    <citation type="submission" date="2017-06" db="EMBL/GenBank/DDBJ databases">
        <authorList>
            <person name="Kim H.J."/>
            <person name="Triplett B.A."/>
        </authorList>
    </citation>
    <scope>NUCLEOTIDE SEQUENCE [LARGE SCALE GENOMIC DNA]</scope>
    <source>
        <strain evidence="10 11">SCA</strain>
    </source>
</reference>
<dbReference type="EMBL" id="FZOJ01000041">
    <property type="protein sequence ID" value="SNT11023.1"/>
    <property type="molecule type" value="Genomic_DNA"/>
</dbReference>
<dbReference type="PROSITE" id="PS00211">
    <property type="entry name" value="ABC_TRANSPORTER_1"/>
    <property type="match status" value="1"/>
</dbReference>
<dbReference type="SMART" id="SM00382">
    <property type="entry name" value="AAA"/>
    <property type="match status" value="1"/>
</dbReference>
<feature type="transmembrane region" description="Helical" evidence="7">
    <location>
        <begin position="135"/>
        <end position="160"/>
    </location>
</feature>
<evidence type="ECO:0000256" key="5">
    <source>
        <dbReference type="ARBA" id="ARBA00022989"/>
    </source>
</evidence>
<dbReference type="GO" id="GO:0005886">
    <property type="term" value="C:plasma membrane"/>
    <property type="evidence" value="ECO:0007669"/>
    <property type="project" value="UniProtKB-SubCell"/>
</dbReference>
<dbReference type="GO" id="GO:0016887">
    <property type="term" value="F:ATP hydrolysis activity"/>
    <property type="evidence" value="ECO:0007669"/>
    <property type="project" value="InterPro"/>
</dbReference>
<organism evidence="10 11">
    <name type="scientific">Anaerovirgula multivorans</name>
    <dbReference type="NCBI Taxonomy" id="312168"/>
    <lineage>
        <taxon>Bacteria</taxon>
        <taxon>Bacillati</taxon>
        <taxon>Bacillota</taxon>
        <taxon>Clostridia</taxon>
        <taxon>Peptostreptococcales</taxon>
        <taxon>Natronincolaceae</taxon>
        <taxon>Anaerovirgula</taxon>
    </lineage>
</organism>
<evidence type="ECO:0000256" key="1">
    <source>
        <dbReference type="ARBA" id="ARBA00004651"/>
    </source>
</evidence>
<dbReference type="GO" id="GO:0005524">
    <property type="term" value="F:ATP binding"/>
    <property type="evidence" value="ECO:0007669"/>
    <property type="project" value="UniProtKB-KW"/>
</dbReference>
<dbReference type="InterPro" id="IPR011527">
    <property type="entry name" value="ABC1_TM_dom"/>
</dbReference>
<dbReference type="PANTHER" id="PTHR43394:SF1">
    <property type="entry name" value="ATP-BINDING CASSETTE SUB-FAMILY B MEMBER 10, MITOCHONDRIAL"/>
    <property type="match status" value="1"/>
</dbReference>
<dbReference type="Gene3D" id="3.40.50.300">
    <property type="entry name" value="P-loop containing nucleotide triphosphate hydrolases"/>
    <property type="match status" value="1"/>
</dbReference>
<keyword evidence="3" id="KW-0547">Nucleotide-binding</keyword>
<keyword evidence="5 7" id="KW-1133">Transmembrane helix</keyword>
<evidence type="ECO:0000259" key="9">
    <source>
        <dbReference type="PROSITE" id="PS50929"/>
    </source>
</evidence>
<dbReference type="Proteomes" id="UP000198304">
    <property type="component" value="Unassembled WGS sequence"/>
</dbReference>
<dbReference type="GO" id="GO:0015421">
    <property type="term" value="F:ABC-type oligopeptide transporter activity"/>
    <property type="evidence" value="ECO:0007669"/>
    <property type="project" value="TreeGrafter"/>
</dbReference>
<dbReference type="Pfam" id="PF00664">
    <property type="entry name" value="ABC_membrane"/>
    <property type="match status" value="1"/>
</dbReference>
<name>A0A239K037_9FIRM</name>